<proteinExistence type="predicted"/>
<dbReference type="Proteomes" id="UP000245207">
    <property type="component" value="Unassembled WGS sequence"/>
</dbReference>
<sequence length="146" mass="15886">MVAIGIQNDEQDTLGGSSEKPLELIVRIASVESRFTTAVSEFGDIKLQGRVKDGVPHLTKVGALDVDVSLEGSIILCRQADQPNIIRSVSSILDDDNVIINSMCFGRIAQRKQAVMVIGVDEKPSKMALKMIDEIPAVEEFVFLAM</sequence>
<dbReference type="AlphaFoldDB" id="A0A2U1PJ05"/>
<dbReference type="STRING" id="35608.A0A2U1PJ05"/>
<dbReference type="SUPFAM" id="SSF55021">
    <property type="entry name" value="ACT-like"/>
    <property type="match status" value="1"/>
</dbReference>
<reference evidence="1 2" key="1">
    <citation type="journal article" date="2018" name="Mol. Plant">
        <title>The genome of Artemisia annua provides insight into the evolution of Asteraceae family and artemisinin biosynthesis.</title>
        <authorList>
            <person name="Shen Q."/>
            <person name="Zhang L."/>
            <person name="Liao Z."/>
            <person name="Wang S."/>
            <person name="Yan T."/>
            <person name="Shi P."/>
            <person name="Liu M."/>
            <person name="Fu X."/>
            <person name="Pan Q."/>
            <person name="Wang Y."/>
            <person name="Lv Z."/>
            <person name="Lu X."/>
            <person name="Zhang F."/>
            <person name="Jiang W."/>
            <person name="Ma Y."/>
            <person name="Chen M."/>
            <person name="Hao X."/>
            <person name="Li L."/>
            <person name="Tang Y."/>
            <person name="Lv G."/>
            <person name="Zhou Y."/>
            <person name="Sun X."/>
            <person name="Brodelius P.E."/>
            <person name="Rose J.K.C."/>
            <person name="Tang K."/>
        </authorList>
    </citation>
    <scope>NUCLEOTIDE SEQUENCE [LARGE SCALE GENOMIC DNA]</scope>
    <source>
        <strain evidence="2">cv. Huhao1</strain>
        <tissue evidence="1">Leaf</tissue>
    </source>
</reference>
<dbReference type="FunFam" id="3.30.70.260:FF:000008">
    <property type="entry name" value="D-3-phosphoglycerate dehydrogenase, chloroplastic"/>
    <property type="match status" value="1"/>
</dbReference>
<dbReference type="OrthoDB" id="550575at2759"/>
<accession>A0A2U1PJ05</accession>
<gene>
    <name evidence="1" type="ORF">CTI12_AA147600</name>
</gene>
<dbReference type="EMBL" id="PKPP01001091">
    <property type="protein sequence ID" value="PWA85740.1"/>
    <property type="molecule type" value="Genomic_DNA"/>
</dbReference>
<dbReference type="Gene3D" id="3.30.70.260">
    <property type="match status" value="1"/>
</dbReference>
<name>A0A2U1PJ05_ARTAN</name>
<evidence type="ECO:0000313" key="1">
    <source>
        <dbReference type="EMBL" id="PWA85740.1"/>
    </source>
</evidence>
<evidence type="ECO:0000313" key="2">
    <source>
        <dbReference type="Proteomes" id="UP000245207"/>
    </source>
</evidence>
<keyword evidence="2" id="KW-1185">Reference proteome</keyword>
<comment type="caution">
    <text evidence="1">The sequence shown here is derived from an EMBL/GenBank/DDBJ whole genome shotgun (WGS) entry which is preliminary data.</text>
</comment>
<organism evidence="1 2">
    <name type="scientific">Artemisia annua</name>
    <name type="common">Sweet wormwood</name>
    <dbReference type="NCBI Taxonomy" id="35608"/>
    <lineage>
        <taxon>Eukaryota</taxon>
        <taxon>Viridiplantae</taxon>
        <taxon>Streptophyta</taxon>
        <taxon>Embryophyta</taxon>
        <taxon>Tracheophyta</taxon>
        <taxon>Spermatophyta</taxon>
        <taxon>Magnoliopsida</taxon>
        <taxon>eudicotyledons</taxon>
        <taxon>Gunneridae</taxon>
        <taxon>Pentapetalae</taxon>
        <taxon>asterids</taxon>
        <taxon>campanulids</taxon>
        <taxon>Asterales</taxon>
        <taxon>Asteraceae</taxon>
        <taxon>Asteroideae</taxon>
        <taxon>Anthemideae</taxon>
        <taxon>Artemisiinae</taxon>
        <taxon>Artemisia</taxon>
    </lineage>
</organism>
<protein>
    <submittedName>
        <fullName evidence="1">Phosphoglycerate dehydrogenase</fullName>
    </submittedName>
</protein>
<dbReference type="InterPro" id="IPR045865">
    <property type="entry name" value="ACT-like_dom_sf"/>
</dbReference>